<proteinExistence type="predicted"/>
<dbReference type="RefSeq" id="XP_066702850.1">
    <property type="nucleotide sequence ID" value="XM_066840223.1"/>
</dbReference>
<dbReference type="GeneID" id="92073285"/>
<feature type="region of interest" description="Disordered" evidence="1">
    <location>
        <begin position="82"/>
        <end position="114"/>
    </location>
</feature>
<protein>
    <submittedName>
        <fullName evidence="3">Uncharacterized protein</fullName>
    </submittedName>
</protein>
<dbReference type="PANTHER" id="PTHR36578">
    <property type="entry name" value="CHROMOSOME 15, WHOLE GENOME SHOTGUN SEQUENCE"/>
    <property type="match status" value="1"/>
</dbReference>
<reference evidence="3 4" key="1">
    <citation type="submission" date="2023-01" db="EMBL/GenBank/DDBJ databases">
        <title>Analysis of 21 Apiospora genomes using comparative genomics revels a genus with tremendous synthesis potential of carbohydrate active enzymes and secondary metabolites.</title>
        <authorList>
            <person name="Sorensen T."/>
        </authorList>
    </citation>
    <scope>NUCLEOTIDE SEQUENCE [LARGE SCALE GENOMIC DNA]</scope>
    <source>
        <strain evidence="3 4">CBS 24483</strain>
    </source>
</reference>
<gene>
    <name evidence="3" type="ORF">PG986_004001</name>
</gene>
<sequence>MRITRSKSFTATASITLLTSFVVAAADADAASLTGARHDGVLLVLPESRVGEDVPAATALQMHGNDADNSGYDAVYLQKQEDQNADETGLGSRTSDTDVMDTSTDRSDAEEAEEYPGLDDAAAHHSQHLRYDDNSAVLAPRDAATAMVTTTTTVPCSSASKSYEAQQKLQGSSSSSMTSMAMMTTMNTGDITATAEATTTICTPISWTNTFAFTMDAACPTPYEHGTYCGFVNPEDPCAKQPGGHGPRMNPDTPEVFLAYAPFHNASLRAAVPGGYRQTFVDLYAAANAPPLTYDAEGSSRNASTAPCYMGYHLLPAYDPAACAALCDADPSGACAAFNLYVERGPEWNPWRCSCGRPRAVTNYKCALFAGAEAVVDAGRATNFGQGIQGSDFVRKIAGSNGGGGQKGRELSGEGDGDDGGGGDWDYDDGCKRSGLFGWGVCGDHANSVASCCAGRRHGIVVHHDGCRRQTGFIGSTWSDLLHAGRFHGGIIVCE</sequence>
<organism evidence="3 4">
    <name type="scientific">Apiospora aurea</name>
    <dbReference type="NCBI Taxonomy" id="335848"/>
    <lineage>
        <taxon>Eukaryota</taxon>
        <taxon>Fungi</taxon>
        <taxon>Dikarya</taxon>
        <taxon>Ascomycota</taxon>
        <taxon>Pezizomycotina</taxon>
        <taxon>Sordariomycetes</taxon>
        <taxon>Xylariomycetidae</taxon>
        <taxon>Amphisphaeriales</taxon>
        <taxon>Apiosporaceae</taxon>
        <taxon>Apiospora</taxon>
    </lineage>
</organism>
<keyword evidence="2" id="KW-0732">Signal</keyword>
<evidence type="ECO:0000256" key="1">
    <source>
        <dbReference type="SAM" id="MobiDB-lite"/>
    </source>
</evidence>
<feature type="region of interest" description="Disordered" evidence="1">
    <location>
        <begin position="399"/>
        <end position="419"/>
    </location>
</feature>
<dbReference type="PANTHER" id="PTHR36578:SF1">
    <property type="entry name" value="APPLE DOMAIN-CONTAINING PROTEIN"/>
    <property type="match status" value="1"/>
</dbReference>
<name>A0ABR1QLC0_9PEZI</name>
<evidence type="ECO:0000313" key="3">
    <source>
        <dbReference type="EMBL" id="KAK7959147.1"/>
    </source>
</evidence>
<evidence type="ECO:0000256" key="2">
    <source>
        <dbReference type="SAM" id="SignalP"/>
    </source>
</evidence>
<comment type="caution">
    <text evidence="3">The sequence shown here is derived from an EMBL/GenBank/DDBJ whole genome shotgun (WGS) entry which is preliminary data.</text>
</comment>
<dbReference type="EMBL" id="JAQQWE010000003">
    <property type="protein sequence ID" value="KAK7959147.1"/>
    <property type="molecule type" value="Genomic_DNA"/>
</dbReference>
<feature type="signal peptide" evidence="2">
    <location>
        <begin position="1"/>
        <end position="25"/>
    </location>
</feature>
<dbReference type="Proteomes" id="UP001391051">
    <property type="component" value="Unassembled WGS sequence"/>
</dbReference>
<keyword evidence="4" id="KW-1185">Reference proteome</keyword>
<accession>A0ABR1QLC0</accession>
<feature type="chain" id="PRO_5046384113" evidence="2">
    <location>
        <begin position="26"/>
        <end position="495"/>
    </location>
</feature>
<evidence type="ECO:0000313" key="4">
    <source>
        <dbReference type="Proteomes" id="UP001391051"/>
    </source>
</evidence>